<dbReference type="Pfam" id="PF00460">
    <property type="entry name" value="Flg_bb_rod"/>
    <property type="match status" value="1"/>
</dbReference>
<evidence type="ECO:0000259" key="7">
    <source>
        <dbReference type="Pfam" id="PF22692"/>
    </source>
</evidence>
<sequence length="248" mass="26441">MDISSYVLLSHEQALRRRLDVVANNMANVSTVGFRREQPVFHEMLKRGEDAMTRDARNVSFVLDFGAVHDTALGGFQATGNPLDVAIDGQGYFAVALPDGGTGYTRAGQFKLLDTGQLVTSNGQPVRGDSGQPITVPPEMIGRVTIANDGSIMGPDGPLGRIAVTVFDNEAGVTPRGDGLMAAENGRVLAAGETKLRAGGLEGSNVQPIVETTNMIQILRSYQTSQRMADAINDMRKRAVERLGRIGG</sequence>
<name>A0A7Z2S4X4_9SPHN</name>
<feature type="domain" description="Flagellar hook protein FlgE/F/G-like D1" evidence="7">
    <location>
        <begin position="86"/>
        <end position="153"/>
    </location>
</feature>
<dbReference type="PANTHER" id="PTHR30435">
    <property type="entry name" value="FLAGELLAR PROTEIN"/>
    <property type="match status" value="1"/>
</dbReference>
<dbReference type="NCBIfam" id="TIGR03506">
    <property type="entry name" value="FlgEFG_subfam"/>
    <property type="match status" value="1"/>
</dbReference>
<accession>A0A7Z2S4X4</accession>
<gene>
    <name evidence="8" type="primary">flgF</name>
    <name evidence="8" type="ORF">GVO57_01510</name>
</gene>
<dbReference type="Pfam" id="PF06429">
    <property type="entry name" value="Flg_bbr_C"/>
    <property type="match status" value="1"/>
</dbReference>
<dbReference type="PANTHER" id="PTHR30435:SF19">
    <property type="entry name" value="FLAGELLAR BASAL-BODY ROD PROTEIN FLGG"/>
    <property type="match status" value="1"/>
</dbReference>
<feature type="domain" description="Flagellar basal-body/hook protein C-terminal" evidence="6">
    <location>
        <begin position="198"/>
        <end position="240"/>
    </location>
</feature>
<protein>
    <recommendedName>
        <fullName evidence="4">Flagellar basal-body rod protein FlgF</fullName>
    </recommendedName>
</protein>
<evidence type="ECO:0000256" key="3">
    <source>
        <dbReference type="ARBA" id="ARBA00023143"/>
    </source>
</evidence>
<comment type="subcellular location">
    <subcellularLocation>
        <location evidence="1 4">Bacterial flagellum basal body</location>
    </subcellularLocation>
</comment>
<evidence type="ECO:0000256" key="2">
    <source>
        <dbReference type="ARBA" id="ARBA00009677"/>
    </source>
</evidence>
<dbReference type="InterPro" id="IPR012836">
    <property type="entry name" value="FlgF"/>
</dbReference>
<dbReference type="Pfam" id="PF22692">
    <property type="entry name" value="LlgE_F_G_D1"/>
    <property type="match status" value="1"/>
</dbReference>
<evidence type="ECO:0000256" key="4">
    <source>
        <dbReference type="RuleBase" id="RU362116"/>
    </source>
</evidence>
<feature type="domain" description="Flagellar basal body rod protein N-terminal" evidence="5">
    <location>
        <begin position="13"/>
        <end position="35"/>
    </location>
</feature>
<keyword evidence="8" id="KW-0969">Cilium</keyword>
<dbReference type="SUPFAM" id="SSF117143">
    <property type="entry name" value="Flagellar hook protein flgE"/>
    <property type="match status" value="1"/>
</dbReference>
<dbReference type="InterPro" id="IPR037925">
    <property type="entry name" value="FlgE/F/G-like"/>
</dbReference>
<dbReference type="GO" id="GO:0030694">
    <property type="term" value="C:bacterial-type flagellum basal body, rod"/>
    <property type="evidence" value="ECO:0007669"/>
    <property type="project" value="UniProtKB-UniRule"/>
</dbReference>
<comment type="similarity">
    <text evidence="2 4">Belongs to the flagella basal body rod proteins family.</text>
</comment>
<dbReference type="InterPro" id="IPR020013">
    <property type="entry name" value="Flagellar_FlgE/F/G"/>
</dbReference>
<dbReference type="AlphaFoldDB" id="A0A7Z2S4X4"/>
<evidence type="ECO:0000259" key="5">
    <source>
        <dbReference type="Pfam" id="PF00460"/>
    </source>
</evidence>
<keyword evidence="3 4" id="KW-0975">Bacterial flagellum</keyword>
<reference evidence="8 9" key="1">
    <citation type="submission" date="2020-01" db="EMBL/GenBank/DDBJ databases">
        <title>Sphingomonas sp. C33 whole genome sequece.</title>
        <authorList>
            <person name="Park C."/>
        </authorList>
    </citation>
    <scope>NUCLEOTIDE SEQUENCE [LARGE SCALE GENOMIC DNA]</scope>
    <source>
        <strain evidence="8 9">C33</strain>
    </source>
</reference>
<dbReference type="KEGG" id="schy:GVO57_01510"/>
<dbReference type="NCBIfam" id="TIGR02490">
    <property type="entry name" value="flgF"/>
    <property type="match status" value="1"/>
</dbReference>
<dbReference type="EMBL" id="CP047895">
    <property type="protein sequence ID" value="QHL89743.1"/>
    <property type="molecule type" value="Genomic_DNA"/>
</dbReference>
<dbReference type="InterPro" id="IPR001444">
    <property type="entry name" value="Flag_bb_rod_N"/>
</dbReference>
<dbReference type="Proteomes" id="UP000464468">
    <property type="component" value="Chromosome"/>
</dbReference>
<keyword evidence="8" id="KW-0282">Flagellum</keyword>
<organism evidence="8 9">
    <name type="scientific">Sphingomonas changnyeongensis</name>
    <dbReference type="NCBI Taxonomy" id="2698679"/>
    <lineage>
        <taxon>Bacteria</taxon>
        <taxon>Pseudomonadati</taxon>
        <taxon>Pseudomonadota</taxon>
        <taxon>Alphaproteobacteria</taxon>
        <taxon>Sphingomonadales</taxon>
        <taxon>Sphingomonadaceae</taxon>
        <taxon>Sphingomonas</taxon>
    </lineage>
</organism>
<dbReference type="GO" id="GO:0071978">
    <property type="term" value="P:bacterial-type flagellum-dependent swarming motility"/>
    <property type="evidence" value="ECO:0007669"/>
    <property type="project" value="TreeGrafter"/>
</dbReference>
<proteinExistence type="inferred from homology"/>
<evidence type="ECO:0000313" key="9">
    <source>
        <dbReference type="Proteomes" id="UP000464468"/>
    </source>
</evidence>
<dbReference type="InterPro" id="IPR053967">
    <property type="entry name" value="LlgE_F_G-like_D1"/>
</dbReference>
<dbReference type="RefSeq" id="WP_160591276.1">
    <property type="nucleotide sequence ID" value="NZ_CP047895.1"/>
</dbReference>
<keyword evidence="9" id="KW-1185">Reference proteome</keyword>
<evidence type="ECO:0000259" key="6">
    <source>
        <dbReference type="Pfam" id="PF06429"/>
    </source>
</evidence>
<evidence type="ECO:0000313" key="8">
    <source>
        <dbReference type="EMBL" id="QHL89743.1"/>
    </source>
</evidence>
<keyword evidence="8" id="KW-0966">Cell projection</keyword>
<dbReference type="InterPro" id="IPR010930">
    <property type="entry name" value="Flg_bb/hook_C_dom"/>
</dbReference>
<comment type="subunit">
    <text evidence="4">The basal body constitutes a major portion of the flagellar organelle and consists of five rings (E,L,P,S, and M) mounted on a central rod. The rod consists of about 26 subunits of FlgG in the distal portion, and FlgB, FlgC and FlgF are thought to build up the proximal portion of the rod with about 6 subunits each.</text>
</comment>
<evidence type="ECO:0000256" key="1">
    <source>
        <dbReference type="ARBA" id="ARBA00004117"/>
    </source>
</evidence>